<dbReference type="EMBL" id="CP001719">
    <property type="protein sequence ID" value="ADC46410.1"/>
    <property type="molecule type" value="Genomic_DNA"/>
</dbReference>
<evidence type="ECO:0000256" key="4">
    <source>
        <dbReference type="ARBA" id="ARBA00022989"/>
    </source>
</evidence>
<keyword evidence="9" id="KW-1185">Reference proteome</keyword>
<evidence type="ECO:0000259" key="7">
    <source>
        <dbReference type="PROSITE" id="PS50850"/>
    </source>
</evidence>
<dbReference type="PANTHER" id="PTHR43124:SF3">
    <property type="entry name" value="CHLORAMPHENICOL EFFLUX PUMP RV0191"/>
    <property type="match status" value="1"/>
</dbReference>
<feature type="transmembrane region" description="Helical" evidence="6">
    <location>
        <begin position="45"/>
        <end position="65"/>
    </location>
</feature>
<keyword evidence="4 6" id="KW-1133">Transmembrane helix</keyword>
<evidence type="ECO:0000256" key="3">
    <source>
        <dbReference type="ARBA" id="ARBA00022692"/>
    </source>
</evidence>
<feature type="transmembrane region" description="Helical" evidence="6">
    <location>
        <begin position="235"/>
        <end position="257"/>
    </location>
</feature>
<dbReference type="GO" id="GO:0005886">
    <property type="term" value="C:plasma membrane"/>
    <property type="evidence" value="ECO:0007669"/>
    <property type="project" value="UniProtKB-SubCell"/>
</dbReference>
<evidence type="ECO:0000313" key="9">
    <source>
        <dbReference type="Proteomes" id="UP000008680"/>
    </source>
</evidence>
<keyword evidence="2" id="KW-1003">Cell membrane</keyword>
<keyword evidence="3 6" id="KW-0812">Transmembrane</keyword>
<organism evidence="8 9">
    <name type="scientific">Methanobrevibacter ruminantium (strain ATCC 35063 / DSM 1093 / JCM 13430 / OCM 146 / M1)</name>
    <name type="common">Methanobacterium ruminantium</name>
    <dbReference type="NCBI Taxonomy" id="634498"/>
    <lineage>
        <taxon>Archaea</taxon>
        <taxon>Methanobacteriati</taxon>
        <taxon>Methanobacteriota</taxon>
        <taxon>Methanomada group</taxon>
        <taxon>Methanobacteria</taxon>
        <taxon>Methanobacteriales</taxon>
        <taxon>Methanobacteriaceae</taxon>
        <taxon>Methanobrevibacter</taxon>
    </lineage>
</organism>
<feature type="transmembrane region" description="Helical" evidence="6">
    <location>
        <begin position="354"/>
        <end position="376"/>
    </location>
</feature>
<evidence type="ECO:0000256" key="2">
    <source>
        <dbReference type="ARBA" id="ARBA00022475"/>
    </source>
</evidence>
<sequence>MNANPKILLYILMISALGINTPLSIVGIISQIAEYFNTSIAISGLYVSSFTFTIAICGLFIPVLFSKYNRKRTFVSILTVFAISNIAIIFTKSIYIASFFRILSAIFYPAFISIALTVCEEIAPKGEEQDYITKILLGISIGSIVGLPITTGLGTIFNYQVAMSWIFAINLLSLILIIIFFPKIKGKAKSYEMPFSSLKSKEFLLATIGIMMMPIGASIVYNYQPYFLQVVSHVYTYKLSIFLFIYGLFSIFGTWLGGKLIAKRDKATILIFQLICGGVFVLLYLFANYLIPVLILILIFGILDGMGYNLIQYIESSVIPDSPELANGVFLSILNGGIALGIAIGGFLVDGFGIMSIFIFGALFLLLAFIILYYIIGIMKMPLKYS</sequence>
<proteinExistence type="predicted"/>
<feature type="transmembrane region" description="Helical" evidence="6">
    <location>
        <begin position="102"/>
        <end position="123"/>
    </location>
</feature>
<dbReference type="PATRIC" id="fig|634498.28.peg.561"/>
<dbReference type="InterPro" id="IPR036259">
    <property type="entry name" value="MFS_trans_sf"/>
</dbReference>
<dbReference type="AlphaFoldDB" id="D3E1J9"/>
<keyword evidence="5 6" id="KW-0472">Membrane</keyword>
<accession>D3E1J9</accession>
<dbReference type="eggNOG" id="arCOG00130">
    <property type="taxonomic scope" value="Archaea"/>
</dbReference>
<feature type="transmembrane region" description="Helical" evidence="6">
    <location>
        <begin position="325"/>
        <end position="348"/>
    </location>
</feature>
<dbReference type="OrthoDB" id="78150at2157"/>
<reference evidence="8 9" key="1">
    <citation type="journal article" date="2010" name="PLoS ONE">
        <title>The genome sequence of the rumen methanogen Methanobrevibacter ruminantium reveals new possibilities for controlling ruminant methane emissions.</title>
        <authorList>
            <person name="Leahy S.C."/>
            <person name="Kelly W.J."/>
            <person name="Altermann E."/>
            <person name="Ronimus R.S."/>
            <person name="Yeoman C.J."/>
            <person name="Pacheco D.M."/>
            <person name="Li D."/>
            <person name="Kong Z."/>
            <person name="McTavish S."/>
            <person name="Sang C."/>
            <person name="Lambie S.C."/>
            <person name="Janssen P.H."/>
            <person name="Dey D."/>
            <person name="Attwood G.T."/>
        </authorList>
    </citation>
    <scope>NUCLEOTIDE SEQUENCE [LARGE SCALE GENOMIC DNA]</scope>
    <source>
        <strain evidence="9">ATCC 35063 / DSM 1093 / JCM 13430 / OCM 146 / M1</strain>
    </source>
</reference>
<dbReference type="GO" id="GO:0022857">
    <property type="term" value="F:transmembrane transporter activity"/>
    <property type="evidence" value="ECO:0007669"/>
    <property type="project" value="InterPro"/>
</dbReference>
<name>D3E1J9_METRM</name>
<feature type="transmembrane region" description="Helical" evidence="6">
    <location>
        <begin position="135"/>
        <end position="157"/>
    </location>
</feature>
<dbReference type="Pfam" id="PF07690">
    <property type="entry name" value="MFS_1"/>
    <property type="match status" value="1"/>
</dbReference>
<dbReference type="InterPro" id="IPR011701">
    <property type="entry name" value="MFS"/>
</dbReference>
<dbReference type="InterPro" id="IPR050189">
    <property type="entry name" value="MFS_Efflux_Transporters"/>
</dbReference>
<evidence type="ECO:0000256" key="5">
    <source>
        <dbReference type="ARBA" id="ARBA00023136"/>
    </source>
</evidence>
<feature type="transmembrane region" description="Helical" evidence="6">
    <location>
        <begin position="163"/>
        <end position="182"/>
    </location>
</feature>
<evidence type="ECO:0000256" key="6">
    <source>
        <dbReference type="SAM" id="Phobius"/>
    </source>
</evidence>
<feature type="transmembrane region" description="Helical" evidence="6">
    <location>
        <begin position="7"/>
        <end position="33"/>
    </location>
</feature>
<dbReference type="HOGENOM" id="CLU_001265_61_0_2"/>
<dbReference type="CDD" id="cd17324">
    <property type="entry name" value="MFS_NepI_like"/>
    <property type="match status" value="1"/>
</dbReference>
<feature type="transmembrane region" description="Helical" evidence="6">
    <location>
        <begin position="203"/>
        <end position="223"/>
    </location>
</feature>
<dbReference type="RefSeq" id="WP_012955361.1">
    <property type="nucleotide sequence ID" value="NC_013790.1"/>
</dbReference>
<dbReference type="InterPro" id="IPR020846">
    <property type="entry name" value="MFS_dom"/>
</dbReference>
<dbReference type="SUPFAM" id="SSF103473">
    <property type="entry name" value="MFS general substrate transporter"/>
    <property type="match status" value="1"/>
</dbReference>
<gene>
    <name evidence="8" type="ordered locus">mru_0559</name>
</gene>
<protein>
    <submittedName>
        <fullName evidence="8">MFS transporter</fullName>
    </submittedName>
</protein>
<feature type="transmembrane region" description="Helical" evidence="6">
    <location>
        <begin position="269"/>
        <end position="287"/>
    </location>
</feature>
<dbReference type="KEGG" id="mru:mru_0559"/>
<dbReference type="PROSITE" id="PS50850">
    <property type="entry name" value="MFS"/>
    <property type="match status" value="1"/>
</dbReference>
<evidence type="ECO:0000313" key="8">
    <source>
        <dbReference type="EMBL" id="ADC46410.1"/>
    </source>
</evidence>
<dbReference type="PANTHER" id="PTHR43124">
    <property type="entry name" value="PURINE EFFLUX PUMP PBUE"/>
    <property type="match status" value="1"/>
</dbReference>
<feature type="transmembrane region" description="Helical" evidence="6">
    <location>
        <begin position="77"/>
        <end position="96"/>
    </location>
</feature>
<dbReference type="Proteomes" id="UP000008680">
    <property type="component" value="Chromosome"/>
</dbReference>
<evidence type="ECO:0000256" key="1">
    <source>
        <dbReference type="ARBA" id="ARBA00004651"/>
    </source>
</evidence>
<dbReference type="GeneID" id="8770202"/>
<feature type="domain" description="Major facilitator superfamily (MFS) profile" evidence="7">
    <location>
        <begin position="6"/>
        <end position="380"/>
    </location>
</feature>
<comment type="subcellular location">
    <subcellularLocation>
        <location evidence="1">Cell membrane</location>
        <topology evidence="1">Multi-pass membrane protein</topology>
    </subcellularLocation>
</comment>
<dbReference type="Gene3D" id="1.20.1250.20">
    <property type="entry name" value="MFS general substrate transporter like domains"/>
    <property type="match status" value="1"/>
</dbReference>